<evidence type="ECO:0000256" key="4">
    <source>
        <dbReference type="ARBA" id="ARBA00023136"/>
    </source>
</evidence>
<dbReference type="InterPro" id="IPR002810">
    <property type="entry name" value="NfeD-like_C"/>
</dbReference>
<evidence type="ECO:0000256" key="1">
    <source>
        <dbReference type="ARBA" id="ARBA00004141"/>
    </source>
</evidence>
<dbReference type="RefSeq" id="WP_132419267.1">
    <property type="nucleotide sequence ID" value="NZ_SKFG01000018.1"/>
</dbReference>
<dbReference type="Gene3D" id="2.40.50.140">
    <property type="entry name" value="Nucleic acid-binding proteins"/>
    <property type="match status" value="1"/>
</dbReference>
<dbReference type="Pfam" id="PF24961">
    <property type="entry name" value="NfeD_membrane"/>
    <property type="match status" value="1"/>
</dbReference>
<evidence type="ECO:0000256" key="5">
    <source>
        <dbReference type="SAM" id="Phobius"/>
    </source>
</evidence>
<dbReference type="PANTHER" id="PTHR33507">
    <property type="entry name" value="INNER MEMBRANE PROTEIN YBBJ"/>
    <property type="match status" value="1"/>
</dbReference>
<name>A0A4R4ECC7_9BACL</name>
<evidence type="ECO:0000259" key="6">
    <source>
        <dbReference type="Pfam" id="PF01957"/>
    </source>
</evidence>
<sequence>MDTLVNMLTSPILCILLLYIGTMGIVLEMLFVKRGLFAILGFASFGLYFWGQFAAGYAYYSHITLFVIGIVLILLELVVINFGISGIAGGICIYAGIVMAGGDSDDIRFAIVAALLLSIVTVIIAIRFFKQHMTWNRFVLRDQLTTEEGYISSPDYSYLWKQRGIAITPLRPAGTVIFGEERVDVVTQGDFIPSGSEVEVTQVEGVRIVVTQIHK</sequence>
<organism evidence="8 9">
    <name type="scientific">Paenibacillus albiflavus</name>
    <dbReference type="NCBI Taxonomy" id="2545760"/>
    <lineage>
        <taxon>Bacteria</taxon>
        <taxon>Bacillati</taxon>
        <taxon>Bacillota</taxon>
        <taxon>Bacilli</taxon>
        <taxon>Bacillales</taxon>
        <taxon>Paenibacillaceae</taxon>
        <taxon>Paenibacillus</taxon>
    </lineage>
</organism>
<keyword evidence="4 5" id="KW-0472">Membrane</keyword>
<feature type="transmembrane region" description="Helical" evidence="5">
    <location>
        <begin position="107"/>
        <end position="129"/>
    </location>
</feature>
<dbReference type="InterPro" id="IPR012340">
    <property type="entry name" value="NA-bd_OB-fold"/>
</dbReference>
<evidence type="ECO:0000259" key="7">
    <source>
        <dbReference type="Pfam" id="PF24961"/>
    </source>
</evidence>
<dbReference type="GO" id="GO:0005886">
    <property type="term" value="C:plasma membrane"/>
    <property type="evidence" value="ECO:0007669"/>
    <property type="project" value="TreeGrafter"/>
</dbReference>
<dbReference type="InterPro" id="IPR056739">
    <property type="entry name" value="NfeD_membrane"/>
</dbReference>
<gene>
    <name evidence="8" type="ORF">E0485_17000</name>
</gene>
<comment type="caution">
    <text evidence="8">The sequence shown here is derived from an EMBL/GenBank/DDBJ whole genome shotgun (WGS) entry which is preliminary data.</text>
</comment>
<keyword evidence="3 5" id="KW-1133">Transmembrane helix</keyword>
<feature type="transmembrane region" description="Helical" evidence="5">
    <location>
        <begin position="82"/>
        <end position="101"/>
    </location>
</feature>
<comment type="subcellular location">
    <subcellularLocation>
        <location evidence="1">Membrane</location>
        <topology evidence="1">Multi-pass membrane protein</topology>
    </subcellularLocation>
</comment>
<dbReference type="PANTHER" id="PTHR33507:SF3">
    <property type="entry name" value="INNER MEMBRANE PROTEIN YBBJ"/>
    <property type="match status" value="1"/>
</dbReference>
<evidence type="ECO:0000313" key="9">
    <source>
        <dbReference type="Proteomes" id="UP000295418"/>
    </source>
</evidence>
<dbReference type="EMBL" id="SKFG01000018">
    <property type="protein sequence ID" value="TCZ75588.1"/>
    <property type="molecule type" value="Genomic_DNA"/>
</dbReference>
<protein>
    <submittedName>
        <fullName evidence="8">Nodulation efficiency protein NfeD</fullName>
    </submittedName>
</protein>
<proteinExistence type="predicted"/>
<dbReference type="OrthoDB" id="9806253at2"/>
<evidence type="ECO:0000256" key="2">
    <source>
        <dbReference type="ARBA" id="ARBA00022692"/>
    </source>
</evidence>
<keyword evidence="2 5" id="KW-0812">Transmembrane</keyword>
<evidence type="ECO:0000256" key="3">
    <source>
        <dbReference type="ARBA" id="ARBA00022989"/>
    </source>
</evidence>
<feature type="transmembrane region" description="Helical" evidence="5">
    <location>
        <begin position="6"/>
        <end position="27"/>
    </location>
</feature>
<dbReference type="InterPro" id="IPR052165">
    <property type="entry name" value="Membrane_assoc_protease"/>
</dbReference>
<dbReference type="Proteomes" id="UP000295418">
    <property type="component" value="Unassembled WGS sequence"/>
</dbReference>
<feature type="domain" description="NfeD-like C-terminal" evidence="6">
    <location>
        <begin position="162"/>
        <end position="211"/>
    </location>
</feature>
<feature type="domain" description="NfeD integral membrane" evidence="7">
    <location>
        <begin position="14"/>
        <end position="126"/>
    </location>
</feature>
<accession>A0A4R4ECC7</accession>
<dbReference type="Pfam" id="PF01957">
    <property type="entry name" value="NfeD"/>
    <property type="match status" value="1"/>
</dbReference>
<keyword evidence="9" id="KW-1185">Reference proteome</keyword>
<dbReference type="AlphaFoldDB" id="A0A4R4ECC7"/>
<feature type="transmembrane region" description="Helical" evidence="5">
    <location>
        <begin position="34"/>
        <end position="51"/>
    </location>
</feature>
<reference evidence="8 9" key="1">
    <citation type="submission" date="2019-03" db="EMBL/GenBank/DDBJ databases">
        <authorList>
            <person name="Kim M.K.M."/>
        </authorList>
    </citation>
    <scope>NUCLEOTIDE SEQUENCE [LARGE SCALE GENOMIC DNA]</scope>
    <source>
        <strain evidence="8 9">18JY21-1</strain>
    </source>
</reference>
<evidence type="ECO:0000313" key="8">
    <source>
        <dbReference type="EMBL" id="TCZ75588.1"/>
    </source>
</evidence>